<dbReference type="GO" id="GO:0003824">
    <property type="term" value="F:catalytic activity"/>
    <property type="evidence" value="ECO:0007669"/>
    <property type="project" value="InterPro"/>
</dbReference>
<feature type="region of interest" description="Disordered" evidence="5">
    <location>
        <begin position="484"/>
        <end position="511"/>
    </location>
</feature>
<dbReference type="PANTHER" id="PTHR45527">
    <property type="entry name" value="NONRIBOSOMAL PEPTIDE SYNTHETASE"/>
    <property type="match status" value="1"/>
</dbReference>
<dbReference type="RefSeq" id="WP_354644171.1">
    <property type="nucleotide sequence ID" value="NZ_CP159872.1"/>
</dbReference>
<feature type="compositionally biased region" description="Pro residues" evidence="5">
    <location>
        <begin position="500"/>
        <end position="511"/>
    </location>
</feature>
<feature type="compositionally biased region" description="Low complexity" evidence="5">
    <location>
        <begin position="2062"/>
        <end position="2071"/>
    </location>
</feature>
<dbReference type="CDD" id="cd17643">
    <property type="entry name" value="A_NRPS_Cytc1-like"/>
    <property type="match status" value="1"/>
</dbReference>
<dbReference type="PROSITE" id="PS50075">
    <property type="entry name" value="CARRIER"/>
    <property type="match status" value="2"/>
</dbReference>
<dbReference type="InterPro" id="IPR042099">
    <property type="entry name" value="ANL_N_sf"/>
</dbReference>
<dbReference type="Pfam" id="PF00975">
    <property type="entry name" value="Thioesterase"/>
    <property type="match status" value="1"/>
</dbReference>
<dbReference type="InterPro" id="IPR020806">
    <property type="entry name" value="PKS_PP-bd"/>
</dbReference>
<dbReference type="Pfam" id="PF00668">
    <property type="entry name" value="Condensation"/>
    <property type="match status" value="2"/>
</dbReference>
<dbReference type="FunFam" id="3.40.50.980:FF:000002">
    <property type="entry name" value="Enterobactin synthetase component F"/>
    <property type="match status" value="1"/>
</dbReference>
<dbReference type="SUPFAM" id="SSF53474">
    <property type="entry name" value="alpha/beta-Hydrolases"/>
    <property type="match status" value="1"/>
</dbReference>
<evidence type="ECO:0000313" key="7">
    <source>
        <dbReference type="EMBL" id="XCM83236.1"/>
    </source>
</evidence>
<dbReference type="InterPro" id="IPR029058">
    <property type="entry name" value="AB_hydrolase_fold"/>
</dbReference>
<evidence type="ECO:0000256" key="2">
    <source>
        <dbReference type="ARBA" id="ARBA00006432"/>
    </source>
</evidence>
<dbReference type="GO" id="GO:0031177">
    <property type="term" value="F:phosphopantetheine binding"/>
    <property type="evidence" value="ECO:0007669"/>
    <property type="project" value="InterPro"/>
</dbReference>
<dbReference type="Gene3D" id="3.40.50.12780">
    <property type="entry name" value="N-terminal domain of ligase-like"/>
    <property type="match status" value="2"/>
</dbReference>
<feature type="region of interest" description="Disordered" evidence="5">
    <location>
        <begin position="2429"/>
        <end position="2453"/>
    </location>
</feature>
<dbReference type="InterPro" id="IPR006162">
    <property type="entry name" value="Ppantetheine_attach_site"/>
</dbReference>
<dbReference type="InterPro" id="IPR001242">
    <property type="entry name" value="Condensation_dom"/>
</dbReference>
<dbReference type="Gene3D" id="3.40.50.1820">
    <property type="entry name" value="alpha/beta hydrolase"/>
    <property type="match status" value="1"/>
</dbReference>
<dbReference type="SUPFAM" id="SSF52777">
    <property type="entry name" value="CoA-dependent acyltransferases"/>
    <property type="match status" value="4"/>
</dbReference>
<dbReference type="CDD" id="cd19531">
    <property type="entry name" value="LCL_NRPS-like"/>
    <property type="match status" value="1"/>
</dbReference>
<protein>
    <submittedName>
        <fullName evidence="7">Amino acid adenylation domain-containing protein</fullName>
    </submittedName>
</protein>
<dbReference type="FunFam" id="3.40.50.980:FF:000001">
    <property type="entry name" value="Non-ribosomal peptide synthetase"/>
    <property type="match status" value="1"/>
</dbReference>
<dbReference type="NCBIfam" id="TIGR01733">
    <property type="entry name" value="AA-adenyl-dom"/>
    <property type="match status" value="2"/>
</dbReference>
<dbReference type="FunFam" id="3.40.50.12780:FF:000012">
    <property type="entry name" value="Non-ribosomal peptide synthetase"/>
    <property type="match status" value="2"/>
</dbReference>
<dbReference type="InterPro" id="IPR036736">
    <property type="entry name" value="ACP-like_sf"/>
</dbReference>
<dbReference type="EMBL" id="CP159872">
    <property type="protein sequence ID" value="XCM83236.1"/>
    <property type="molecule type" value="Genomic_DNA"/>
</dbReference>
<dbReference type="CDD" id="cd05930">
    <property type="entry name" value="A_NRPS"/>
    <property type="match status" value="1"/>
</dbReference>
<dbReference type="GO" id="GO:0044550">
    <property type="term" value="P:secondary metabolite biosynthetic process"/>
    <property type="evidence" value="ECO:0007669"/>
    <property type="project" value="UniProtKB-ARBA"/>
</dbReference>
<dbReference type="KEGG" id="kcm:ABWK59_32080"/>
<dbReference type="Gene3D" id="3.30.300.30">
    <property type="match status" value="2"/>
</dbReference>
<dbReference type="Pfam" id="PF13193">
    <property type="entry name" value="AMP-binding_C"/>
    <property type="match status" value="2"/>
</dbReference>
<evidence type="ECO:0000259" key="6">
    <source>
        <dbReference type="PROSITE" id="PS50075"/>
    </source>
</evidence>
<proteinExistence type="inferred from homology"/>
<dbReference type="Gene3D" id="1.10.1200.10">
    <property type="entry name" value="ACP-like"/>
    <property type="match status" value="2"/>
</dbReference>
<evidence type="ECO:0000256" key="3">
    <source>
        <dbReference type="ARBA" id="ARBA00022450"/>
    </source>
</evidence>
<evidence type="ECO:0000256" key="4">
    <source>
        <dbReference type="ARBA" id="ARBA00022553"/>
    </source>
</evidence>
<sequence length="2453" mass="263906">MTDQILSDQGIAPPRRDREALRRALLARRLSGGSGAAPGAAPATERIPLLPREAGLPLSPAQQRIWLTEQLGTGGAAYLVPVALRLHGALDHGALERALTEITARHEVLRTRYLPGDGSGVQAIDPPRPLVPARADLTGHPEAERAQRLADLVAEEGRRGFDLSADHPVRALLVALGAQEHLLLLTVHHIAFDGWSAEVLVTELTTLYGAFSTGQPSPLPPLTAQYADVAAWQTGRLDTPDGRAQLAYWARRLAGLAPLQLPTDRPHPAEWDSTGAAVDLDLPADLGRRLVELGRRHGATPFMTVLAGVQALLSRMSGQPDVAVGTPVAGRTVPASEPLIGLFANTLVLRADTSEDPGFGRLLEQAREEALAAYAHADTPFDLLVKELRPDRDLSRNPLFQVSLTVEAATAPTPAEGALTFAPEPVGWAPAKFDLAFALQQRPDGSFDGQLGYATALFDRATAERTAGRLVRLLRAACDAPDEPISGLDLRTPDERDTRPAPPAAGDPQPAPIHELISRQAALRPDAEALTCGEEHTGYRDLETAANRLAHALRARGAGPGTLVGVHLRRGGALVTALLGVLKAGAAYLPLDPDAPQDRLAFMTEDAGVRILLTESGAGTIEGAPADLAVLTLDDPATAAELATRPTEPPATGVTAEDLAYVIYTSGSTGRPKGVTVTHRNVARLFTTTRPGFRFGPEDVWTFFHSYAFDFSVWEIWGALVHGGRLVVVPFEVSRSPQDLLELLAHERVTVLNQTPSAFTGLVSAVGADPAAAGRLALRTVVFGGEALDPGTLAPWFDRFGDRLPQLVNMYGITEATVHVTHRPMTAADLAAGARSPIGGPIPDLRFHLLDSAMNPVPVGVPGEIFVGGPGVARGYLNRPGLTAERFVPDPFTTEPGARLYRAGDRARLRPDGEVEFLGRIDGQVKIRGFRIELGEIETALAADPRVDAAVVAVRETPGGDRQLVGYLVPAGGGDLDLGRLRTALGRRLPSYMVPAAFVRLDALPLTVNGKVDRRALPDPAADRLLAGREYVLPRTPVESELAEVWGEVLELGHVGVIDNFFDLGGDSIRAVRVVGRLRERGYRVTVQDLFRRQTVAELAAPLRAAEPAGTARTEPFALLTPEDRAALPDGLADAYPLSEVQGGMVYELLADTERLLYHNVTGYLVRDDAPFDPEALRTAVDTVTARHELLRTSFALAHSEPLQLVHRMAQVEIRRIDLRHLTAEQRERALHEAIRAERAEPFDLADSGPLWRLTAVLEEEHRWRLLFTENHAILDGWSHNSLLTELLRRYRDAREGRPQTDTAPPAVRFADAVALERAAVADPEHAAFWAGRVERGEVFTLPETWGDAEATDGGHELRVPFAELIPALQALGRAAGAPLKSVLLAAHLTVLSRLTDEGAFLSGLVTNGRPEERDGDLLLGMHLNIVPLLSPPPAATWRELVAAVFAEEVALLPYRRYPLAAVRRGARTSVPPLEVMFNYLNFHVLDEDLLDSDASIDDSPNEFPLAVSTEWGRLVLTFDTRRVSRERGALLAAMYAEVLAAMAADTEGDPGLLPLPAAEHTAALADRPVMAGRPVPVRTLGELVEEWIRATPGATALVYGEQTLSYAALGERAAELAGRLAEAGVGRGDRVAVCLPRGIEGITAMLAVSRVGAAFVPLDPAHPQDRLAYVLGDADVAAAVTTPETAARLGIPPERTVLPGDLGHAPAPAVRPHEGDTAYVIYTSGSTGRPKGVVIEHRGLHNLVHAHAELLGVRPGDRVLQFCSTIFDVSVLEILTTLGSGATLVLAPAAELLPGEPLAELIRRQQVDHLITVPSSLALLSPETCPLRTVSVIGEECSLALASRWAPHSRFFNLYGPTEYTVVTSGEEILADRTERPTIGRPLPETRAIVLDSDLRPVPVGAPGELCIGGIGIGRGYLGRPDLTADRFVPDPYATEPGARLYRTGDRARLLADGRIDYLGRFDFQVKIRGFRIELGEIEAVLHRHPDLKHAVVVARHDGGEPRVVAYLVPDTRTPEDGELIAHLRERLPEYMVPAHFVTLDDLPTTASGKVDRKALPAPDPRAAATAATAPRTPLERRIAEIFAEVLGLASIGVDDDFFRVGGHSLLAMRVVAKLRAAAGIEIDMRAMQRHRTVAALAAALDTPAGTADDRDGRPDDLVMLRQDGPQQPVFAVHPGGGSVHWFRDLAHALAEGRPVAAFEHPGLADAALAAADVDTLAGRYLAQLRHHQPTGPYRLLGWCAGAPIAWEMARRLGEQGERTHLVLLDPIADTLDGDPVPDGLELFDRATAVLAELRRTPDGGAAAELRRRAVPLLQYIVDDGGLVITEENVDDGYLERVEIWRALRAATLGHRYRPADLALDLVAGDELAEAAHQAIGGLGYPEYLGRWERLAGGGLRVHRVPGSHLGVLQPPYLGRLAATLDDIWHHGDTPHPGTDDIRHGGDDTRHGEKEN</sequence>
<comment type="similarity">
    <text evidence="2">Belongs to the ATP-dependent AMP-binding enzyme family.</text>
</comment>
<evidence type="ECO:0000256" key="5">
    <source>
        <dbReference type="SAM" id="MobiDB-lite"/>
    </source>
</evidence>
<dbReference type="PANTHER" id="PTHR45527:SF14">
    <property type="entry name" value="PLIPASTATIN SYNTHASE SUBUNIT B"/>
    <property type="match status" value="1"/>
</dbReference>
<dbReference type="InterPro" id="IPR000873">
    <property type="entry name" value="AMP-dep_synth/lig_dom"/>
</dbReference>
<keyword evidence="3" id="KW-0596">Phosphopantetheine</keyword>
<dbReference type="InterPro" id="IPR025110">
    <property type="entry name" value="AMP-bd_C"/>
</dbReference>
<dbReference type="PROSITE" id="PS00455">
    <property type="entry name" value="AMP_BINDING"/>
    <property type="match status" value="2"/>
</dbReference>
<feature type="domain" description="Carrier" evidence="6">
    <location>
        <begin position="1033"/>
        <end position="1107"/>
    </location>
</feature>
<reference evidence="7" key="1">
    <citation type="submission" date="2024-06" db="EMBL/GenBank/DDBJ databases">
        <title>The genome sequences of Kitasatospora sp. strain HUAS MG31.</title>
        <authorList>
            <person name="Mo P."/>
        </authorList>
    </citation>
    <scope>NUCLEOTIDE SEQUENCE</scope>
    <source>
        <strain evidence="7">HUAS MG31</strain>
    </source>
</reference>
<feature type="region of interest" description="Disordered" evidence="5">
    <location>
        <begin position="2051"/>
        <end position="2071"/>
    </location>
</feature>
<dbReference type="InterPro" id="IPR045851">
    <property type="entry name" value="AMP-bd_C_sf"/>
</dbReference>
<comment type="cofactor">
    <cofactor evidence="1">
        <name>pantetheine 4'-phosphate</name>
        <dbReference type="ChEBI" id="CHEBI:47942"/>
    </cofactor>
</comment>
<dbReference type="GO" id="GO:0005829">
    <property type="term" value="C:cytosol"/>
    <property type="evidence" value="ECO:0007669"/>
    <property type="project" value="TreeGrafter"/>
</dbReference>
<accession>A0AAU8K5B3</accession>
<dbReference type="InterPro" id="IPR020845">
    <property type="entry name" value="AMP-binding_CS"/>
</dbReference>
<name>A0AAU8K5B3_9ACTN</name>
<dbReference type="InterPro" id="IPR010071">
    <property type="entry name" value="AA_adenyl_dom"/>
</dbReference>
<dbReference type="GO" id="GO:0043041">
    <property type="term" value="P:amino acid activation for nonribosomal peptide biosynthetic process"/>
    <property type="evidence" value="ECO:0007669"/>
    <property type="project" value="TreeGrafter"/>
</dbReference>
<organism evidence="7">
    <name type="scientific">Kitasatospora camelliae</name>
    <dbReference type="NCBI Taxonomy" id="3156397"/>
    <lineage>
        <taxon>Bacteria</taxon>
        <taxon>Bacillati</taxon>
        <taxon>Actinomycetota</taxon>
        <taxon>Actinomycetes</taxon>
        <taxon>Kitasatosporales</taxon>
        <taxon>Streptomycetaceae</taxon>
        <taxon>Kitasatospora</taxon>
    </lineage>
</organism>
<dbReference type="SMART" id="SM00823">
    <property type="entry name" value="PKS_PP"/>
    <property type="match status" value="2"/>
</dbReference>
<dbReference type="GO" id="GO:0008610">
    <property type="term" value="P:lipid biosynthetic process"/>
    <property type="evidence" value="ECO:0007669"/>
    <property type="project" value="UniProtKB-ARBA"/>
</dbReference>
<keyword evidence="4" id="KW-0597">Phosphoprotein</keyword>
<dbReference type="Gene3D" id="3.30.559.10">
    <property type="entry name" value="Chloramphenicol acetyltransferase-like domain"/>
    <property type="match status" value="2"/>
</dbReference>
<dbReference type="Pfam" id="PF00501">
    <property type="entry name" value="AMP-binding"/>
    <property type="match status" value="2"/>
</dbReference>
<gene>
    <name evidence="7" type="ORF">ABWK59_32080</name>
</gene>
<dbReference type="FunFam" id="3.30.300.30:FF:000010">
    <property type="entry name" value="Enterobactin synthetase component F"/>
    <property type="match status" value="2"/>
</dbReference>
<dbReference type="NCBIfam" id="NF003417">
    <property type="entry name" value="PRK04813.1"/>
    <property type="match status" value="2"/>
</dbReference>
<dbReference type="GO" id="GO:0017000">
    <property type="term" value="P:antibiotic biosynthetic process"/>
    <property type="evidence" value="ECO:0007669"/>
    <property type="project" value="UniProtKB-ARBA"/>
</dbReference>
<dbReference type="InterPro" id="IPR001031">
    <property type="entry name" value="Thioesterase"/>
</dbReference>
<dbReference type="Pfam" id="PF00550">
    <property type="entry name" value="PP-binding"/>
    <property type="match status" value="2"/>
</dbReference>
<dbReference type="InterPro" id="IPR023213">
    <property type="entry name" value="CAT-like_dom_sf"/>
</dbReference>
<dbReference type="FunFam" id="2.30.38.10:FF:000001">
    <property type="entry name" value="Non-ribosomal peptide synthetase PvdI"/>
    <property type="match status" value="2"/>
</dbReference>
<dbReference type="FunFam" id="1.10.1200.10:FF:000016">
    <property type="entry name" value="Non-ribosomal peptide synthase"/>
    <property type="match status" value="1"/>
</dbReference>
<dbReference type="InterPro" id="IPR009081">
    <property type="entry name" value="PP-bd_ACP"/>
</dbReference>
<dbReference type="PROSITE" id="PS00012">
    <property type="entry name" value="PHOSPHOPANTETHEINE"/>
    <property type="match status" value="2"/>
</dbReference>
<dbReference type="SUPFAM" id="SSF56801">
    <property type="entry name" value="Acetyl-CoA synthetase-like"/>
    <property type="match status" value="2"/>
</dbReference>
<evidence type="ECO:0000256" key="1">
    <source>
        <dbReference type="ARBA" id="ARBA00001957"/>
    </source>
</evidence>
<dbReference type="Gene3D" id="3.30.559.30">
    <property type="entry name" value="Nonribosomal peptide synthetase, condensation domain"/>
    <property type="match status" value="2"/>
</dbReference>
<dbReference type="FunFam" id="1.10.1200.10:FF:000005">
    <property type="entry name" value="Nonribosomal peptide synthetase 1"/>
    <property type="match status" value="1"/>
</dbReference>
<feature type="domain" description="Carrier" evidence="6">
    <location>
        <begin position="2071"/>
        <end position="2146"/>
    </location>
</feature>
<dbReference type="SUPFAM" id="SSF47336">
    <property type="entry name" value="ACP-like"/>
    <property type="match status" value="2"/>
</dbReference>
<dbReference type="GO" id="GO:0072330">
    <property type="term" value="P:monocarboxylic acid biosynthetic process"/>
    <property type="evidence" value="ECO:0007669"/>
    <property type="project" value="UniProtKB-ARBA"/>
</dbReference>